<evidence type="ECO:0000313" key="1">
    <source>
        <dbReference type="EMBL" id="SCB51740.1"/>
    </source>
</evidence>
<dbReference type="Pfam" id="PF13289">
    <property type="entry name" value="SIR2_2"/>
    <property type="match status" value="1"/>
</dbReference>
<dbReference type="AlphaFoldDB" id="A0A1C3XHJ7"/>
<name>A0A1C3XHJ7_9BRAD</name>
<dbReference type="RefSeq" id="WP_091963848.1">
    <property type="nucleotide sequence ID" value="NZ_FMAI01000016.1"/>
</dbReference>
<sequence length="589" mass="65572">MEQAEFIRIVTEAPGMFAWMLGAGSFQSAGLPTAWDIIWDLKRRYYCSEEHQEVSSNDLQNAAVREKIESYLMSRGFPASSDPTAYSRSFELIFGADLERQSRYLQAKLSEKASSLTLGHRVFGGLFSTGAIKVVFTTNFDTVVERAVAEVTGKSLAAFHLEGSYAAKQALNNDAFPIYCKLHGDFRFTSIKNLTEDLKTQDAEMGDCLVTACNRFGMIVAGYSGRDESVMQLLHRVLDGPNPFPHGLYWTTLKGRQPLPAVTALLEAAHAKGVRAELIEIETFDSMMSRIWKQFPDRPKELIEKIDRTGSQAVSIPRKGAGTGEPILRLNALPLIQLPDTCLELSFAAPKDWDDIHAAEKQARNQIIATKGSSILAWGSEQTLRQAFGRDLNSFSPCSIKDRLQDYANNLQLKGFIERAIGLSLIQGKPLLMRDWRGGSVLILDRLHLNLDLTRGISQCVGGSLHGRIDGMVSAITPDHPKSEEVWWAEAVRLDVDEIDGRFWLVLKPDVWIWPKHVRQQATSFLDERLGNRFNNRGDALLSAWINVLLPSSGRAADHVLKPFEGLEGPGSPKIVVNARTAFSRRMIA</sequence>
<accession>A0A1C3XHJ7</accession>
<dbReference type="Proteomes" id="UP000199184">
    <property type="component" value="Unassembled WGS sequence"/>
</dbReference>
<proteinExistence type="predicted"/>
<keyword evidence="2" id="KW-1185">Reference proteome</keyword>
<reference evidence="2" key="1">
    <citation type="submission" date="2016-08" db="EMBL/GenBank/DDBJ databases">
        <authorList>
            <person name="Varghese N."/>
            <person name="Submissions Spin"/>
        </authorList>
    </citation>
    <scope>NUCLEOTIDE SEQUENCE [LARGE SCALE GENOMIC DNA]</scope>
    <source>
        <strain evidence="2">ERR11</strain>
    </source>
</reference>
<protein>
    <submittedName>
        <fullName evidence="1">SIR2-like domain-containing protein</fullName>
    </submittedName>
</protein>
<organism evidence="1 2">
    <name type="scientific">Bradyrhizobium shewense</name>
    <dbReference type="NCBI Taxonomy" id="1761772"/>
    <lineage>
        <taxon>Bacteria</taxon>
        <taxon>Pseudomonadati</taxon>
        <taxon>Pseudomonadota</taxon>
        <taxon>Alphaproteobacteria</taxon>
        <taxon>Hyphomicrobiales</taxon>
        <taxon>Nitrobacteraceae</taxon>
        <taxon>Bradyrhizobium</taxon>
    </lineage>
</organism>
<dbReference type="Gene3D" id="3.40.50.1220">
    <property type="entry name" value="TPP-binding domain"/>
    <property type="match status" value="1"/>
</dbReference>
<dbReference type="SUPFAM" id="SSF52467">
    <property type="entry name" value="DHS-like NAD/FAD-binding domain"/>
    <property type="match status" value="1"/>
</dbReference>
<evidence type="ECO:0000313" key="2">
    <source>
        <dbReference type="Proteomes" id="UP000199184"/>
    </source>
</evidence>
<dbReference type="EMBL" id="FMAI01000016">
    <property type="protein sequence ID" value="SCB51740.1"/>
    <property type="molecule type" value="Genomic_DNA"/>
</dbReference>
<gene>
    <name evidence="1" type="ORF">GA0061098_101643</name>
</gene>
<dbReference type="InterPro" id="IPR029035">
    <property type="entry name" value="DHS-like_NAD/FAD-binding_dom"/>
</dbReference>